<dbReference type="PANTHER" id="PTHR47197:SF3">
    <property type="entry name" value="DIHYDRO-HEME D1 DEHYDROGENASE"/>
    <property type="match status" value="1"/>
</dbReference>
<dbReference type="InterPro" id="IPR015943">
    <property type="entry name" value="WD40/YVTN_repeat-like_dom_sf"/>
</dbReference>
<name>A0ABQ7FMU0_9ACTN</name>
<proteinExistence type="predicted"/>
<dbReference type="SUPFAM" id="SSF50969">
    <property type="entry name" value="YVTN repeat-like/Quinoprotein amine dehydrogenase"/>
    <property type="match status" value="1"/>
</dbReference>
<accession>A0ABQ7FMU0</accession>
<reference evidence="1 2" key="1">
    <citation type="submission" date="2019-10" db="EMBL/GenBank/DDBJ databases">
        <title>Streptomyces tenebrisbrunneis sp.nov., an endogenous actinomycete isolated from of Lycium ruthenicum.</title>
        <authorList>
            <person name="Ma L."/>
        </authorList>
    </citation>
    <scope>NUCLEOTIDE SEQUENCE [LARGE SCALE GENOMIC DNA]</scope>
    <source>
        <strain evidence="1 2">TRM 66187</strain>
    </source>
</reference>
<evidence type="ECO:0000313" key="2">
    <source>
        <dbReference type="Proteomes" id="UP000621266"/>
    </source>
</evidence>
<dbReference type="InterPro" id="IPR051200">
    <property type="entry name" value="Host-pathogen_enzymatic-act"/>
</dbReference>
<dbReference type="Proteomes" id="UP000621266">
    <property type="component" value="Unassembled WGS sequence"/>
</dbReference>
<dbReference type="PANTHER" id="PTHR47197">
    <property type="entry name" value="PROTEIN NIRF"/>
    <property type="match status" value="1"/>
</dbReference>
<protein>
    <recommendedName>
        <fullName evidence="3">Ig-like domain repeat protein</fullName>
    </recommendedName>
</protein>
<dbReference type="InterPro" id="IPR011044">
    <property type="entry name" value="Quino_amine_DH_bsu"/>
</dbReference>
<sequence>MLGPGAAPAAADSGAALPVGSHSDIVVDGVHRQVFVSDPVSGSVVVTDYDGALLRQITAVPGAAGLALSGDSGTLYVALRTGDAISAIDTETLAETARWETGAGTAPSQTAVAGGKLWFSYGSSGEGNIGSVDLSGDEPRVTLDQDGPYHWYSAPLLASAPGDPDVLVAGAPGQSPVEVAVYDVSSGTAQGQAYRWNPGADGSGNLRDMALTADGTTVVLASGYPYHHHAYRTSDLAADGTYATDSYPNAVAVAPDGAVAAGIDGAYAPDVHLFDRGTSTAIRSYDFQQPSGAAGLLRPAGLAWAPDASRVFAVTESPDSANLTLRVLNDPARTETTMTVEGPQSSPRNRELTLTGRLASTAPFAERSSVRVSRIGGPEDGEGTALGTAAVAPDGGFTFQDRPGTEGEIRYVFHYAGDARHTDATGAVTVTVGSGR</sequence>
<dbReference type="EMBL" id="WHPN01000103">
    <property type="protein sequence ID" value="KAF4410247.1"/>
    <property type="molecule type" value="Genomic_DNA"/>
</dbReference>
<gene>
    <name evidence="1" type="ORF">GCU69_04845</name>
</gene>
<organism evidence="1 2">
    <name type="scientific">Streptomyces lycii</name>
    <dbReference type="NCBI Taxonomy" id="2654337"/>
    <lineage>
        <taxon>Bacteria</taxon>
        <taxon>Bacillati</taxon>
        <taxon>Actinomycetota</taxon>
        <taxon>Actinomycetes</taxon>
        <taxon>Kitasatosporales</taxon>
        <taxon>Streptomycetaceae</taxon>
        <taxon>Streptomyces</taxon>
    </lineage>
</organism>
<comment type="caution">
    <text evidence="1">The sequence shown here is derived from an EMBL/GenBank/DDBJ whole genome shotgun (WGS) entry which is preliminary data.</text>
</comment>
<keyword evidence="2" id="KW-1185">Reference proteome</keyword>
<evidence type="ECO:0000313" key="1">
    <source>
        <dbReference type="EMBL" id="KAF4410247.1"/>
    </source>
</evidence>
<dbReference type="Gene3D" id="2.130.10.10">
    <property type="entry name" value="YVTN repeat-like/Quinoprotein amine dehydrogenase"/>
    <property type="match status" value="2"/>
</dbReference>
<evidence type="ECO:0008006" key="3">
    <source>
        <dbReference type="Google" id="ProtNLM"/>
    </source>
</evidence>